<evidence type="ECO:0000259" key="6">
    <source>
        <dbReference type="PROSITE" id="PS50977"/>
    </source>
</evidence>
<dbReference type="Proteomes" id="UP000614996">
    <property type="component" value="Unassembled WGS sequence"/>
</dbReference>
<dbReference type="PRINTS" id="PR00455">
    <property type="entry name" value="HTHTETR"/>
</dbReference>
<dbReference type="Pfam" id="PF14246">
    <property type="entry name" value="TetR_C_7"/>
    <property type="match status" value="1"/>
</dbReference>
<dbReference type="InterPro" id="IPR050109">
    <property type="entry name" value="HTH-type_TetR-like_transc_reg"/>
</dbReference>
<evidence type="ECO:0000256" key="4">
    <source>
        <dbReference type="PROSITE-ProRule" id="PRU00335"/>
    </source>
</evidence>
<organism evidence="7 8">
    <name type="scientific">Actinocatenispora comari</name>
    <dbReference type="NCBI Taxonomy" id="2807577"/>
    <lineage>
        <taxon>Bacteria</taxon>
        <taxon>Bacillati</taxon>
        <taxon>Actinomycetota</taxon>
        <taxon>Actinomycetes</taxon>
        <taxon>Micromonosporales</taxon>
        <taxon>Micromonosporaceae</taxon>
        <taxon>Actinocatenispora</taxon>
    </lineage>
</organism>
<feature type="region of interest" description="Disordered" evidence="5">
    <location>
        <begin position="1"/>
        <end position="27"/>
    </location>
</feature>
<sequence>MPSTPDRETRAPGDTPERAGTRPRGGTRDRILDAAAQVMHRDGLARSTTKQIARAAGYSEATLYKHFDDKTDLFLAVLKERLPPLGGLLAAEPDGSLRDNLVAIAARTQAFYHDSYPIGASLFSEPTLLAAHRAELERRGAGPHKPVDGLTGYLRAEQRAGRIRADADCAAAAQLLIGGCLHHAFLDTFAQREFDPGRAEHRAAALVDTLLAGLTPA</sequence>
<evidence type="ECO:0000256" key="1">
    <source>
        <dbReference type="ARBA" id="ARBA00023015"/>
    </source>
</evidence>
<dbReference type="GO" id="GO:0000976">
    <property type="term" value="F:transcription cis-regulatory region binding"/>
    <property type="evidence" value="ECO:0007669"/>
    <property type="project" value="TreeGrafter"/>
</dbReference>
<dbReference type="GO" id="GO:0003700">
    <property type="term" value="F:DNA-binding transcription factor activity"/>
    <property type="evidence" value="ECO:0007669"/>
    <property type="project" value="TreeGrafter"/>
</dbReference>
<dbReference type="EMBL" id="BOPO01000002">
    <property type="protein sequence ID" value="GIL24943.1"/>
    <property type="molecule type" value="Genomic_DNA"/>
</dbReference>
<dbReference type="Gene3D" id="1.10.10.60">
    <property type="entry name" value="Homeodomain-like"/>
    <property type="match status" value="1"/>
</dbReference>
<keyword evidence="8" id="KW-1185">Reference proteome</keyword>
<keyword evidence="3" id="KW-0804">Transcription</keyword>
<dbReference type="Gene3D" id="1.10.357.10">
    <property type="entry name" value="Tetracycline Repressor, domain 2"/>
    <property type="match status" value="1"/>
</dbReference>
<dbReference type="SUPFAM" id="SSF48498">
    <property type="entry name" value="Tetracyclin repressor-like, C-terminal domain"/>
    <property type="match status" value="1"/>
</dbReference>
<dbReference type="PANTHER" id="PTHR30055">
    <property type="entry name" value="HTH-TYPE TRANSCRIPTIONAL REGULATOR RUTR"/>
    <property type="match status" value="1"/>
</dbReference>
<feature type="domain" description="HTH tetR-type" evidence="6">
    <location>
        <begin position="25"/>
        <end position="85"/>
    </location>
</feature>
<dbReference type="InterPro" id="IPR039536">
    <property type="entry name" value="TetR_C_Proteobacteria"/>
</dbReference>
<keyword evidence="2 4" id="KW-0238">DNA-binding</keyword>
<gene>
    <name evidence="7" type="primary">rutR</name>
    <name evidence="7" type="ORF">NUM_01980</name>
</gene>
<dbReference type="InterPro" id="IPR001647">
    <property type="entry name" value="HTH_TetR"/>
</dbReference>
<protein>
    <submittedName>
        <fullName evidence="7">TetR family transcriptional regulator</fullName>
    </submittedName>
</protein>
<evidence type="ECO:0000313" key="7">
    <source>
        <dbReference type="EMBL" id="GIL24943.1"/>
    </source>
</evidence>
<dbReference type="InterPro" id="IPR009057">
    <property type="entry name" value="Homeodomain-like_sf"/>
</dbReference>
<dbReference type="RefSeq" id="WP_225918246.1">
    <property type="nucleotide sequence ID" value="NZ_BOPO01000002.1"/>
</dbReference>
<dbReference type="Pfam" id="PF00440">
    <property type="entry name" value="TetR_N"/>
    <property type="match status" value="1"/>
</dbReference>
<dbReference type="InterPro" id="IPR036271">
    <property type="entry name" value="Tet_transcr_reg_TetR-rel_C_sf"/>
</dbReference>
<reference evidence="8" key="1">
    <citation type="journal article" date="2021" name="Int. J. Syst. Evol. Microbiol.">
        <title>Actinocatenispora comari sp. nov., an endophytic actinomycete isolated from aerial parts of Comarum salesowianum.</title>
        <authorList>
            <person name="Oyunbileg N."/>
            <person name="Iizaka Y."/>
            <person name="Hamada M."/>
            <person name="Davaapurev B.O."/>
            <person name="Fukumoto A."/>
            <person name="Tsetseg B."/>
            <person name="Kato F."/>
            <person name="Tamura T."/>
            <person name="Batkhuu J."/>
            <person name="Anzai Y."/>
        </authorList>
    </citation>
    <scope>NUCLEOTIDE SEQUENCE [LARGE SCALE GENOMIC DNA]</scope>
    <source>
        <strain evidence="8">NUM-2625</strain>
    </source>
</reference>
<dbReference type="AlphaFoldDB" id="A0A8J4A636"/>
<dbReference type="PROSITE" id="PS50977">
    <property type="entry name" value="HTH_TETR_2"/>
    <property type="match status" value="1"/>
</dbReference>
<name>A0A8J4A636_9ACTN</name>
<dbReference type="PANTHER" id="PTHR30055:SF234">
    <property type="entry name" value="HTH-TYPE TRANSCRIPTIONAL REGULATOR BETI"/>
    <property type="match status" value="1"/>
</dbReference>
<feature type="DNA-binding region" description="H-T-H motif" evidence="4">
    <location>
        <begin position="48"/>
        <end position="67"/>
    </location>
</feature>
<evidence type="ECO:0000256" key="3">
    <source>
        <dbReference type="ARBA" id="ARBA00023163"/>
    </source>
</evidence>
<evidence type="ECO:0000256" key="2">
    <source>
        <dbReference type="ARBA" id="ARBA00023125"/>
    </source>
</evidence>
<comment type="caution">
    <text evidence="7">The sequence shown here is derived from an EMBL/GenBank/DDBJ whole genome shotgun (WGS) entry which is preliminary data.</text>
</comment>
<evidence type="ECO:0000256" key="5">
    <source>
        <dbReference type="SAM" id="MobiDB-lite"/>
    </source>
</evidence>
<accession>A0A8J4A636</accession>
<proteinExistence type="predicted"/>
<evidence type="ECO:0000313" key="8">
    <source>
        <dbReference type="Proteomes" id="UP000614996"/>
    </source>
</evidence>
<keyword evidence="1" id="KW-0805">Transcription regulation</keyword>
<dbReference type="SUPFAM" id="SSF46689">
    <property type="entry name" value="Homeodomain-like"/>
    <property type="match status" value="1"/>
</dbReference>